<name>A0A2A2LE44_9BILA</name>
<accession>A0A2A2LE44</accession>
<proteinExistence type="predicted"/>
<comment type="caution">
    <text evidence="2">The sequence shown here is derived from an EMBL/GenBank/DDBJ whole genome shotgun (WGS) entry which is preliminary data.</text>
</comment>
<dbReference type="AlphaFoldDB" id="A0A2A2LE44"/>
<evidence type="ECO:0000313" key="3">
    <source>
        <dbReference type="Proteomes" id="UP000218231"/>
    </source>
</evidence>
<feature type="chain" id="PRO_5012719765" evidence="1">
    <location>
        <begin position="18"/>
        <end position="183"/>
    </location>
</feature>
<keyword evidence="1" id="KW-0732">Signal</keyword>
<protein>
    <submittedName>
        <fullName evidence="2">Uncharacterized protein</fullName>
    </submittedName>
</protein>
<reference evidence="2 3" key="1">
    <citation type="journal article" date="2017" name="Curr. Biol.">
        <title>Genome architecture and evolution of a unichromosomal asexual nematode.</title>
        <authorList>
            <person name="Fradin H."/>
            <person name="Zegar C."/>
            <person name="Gutwein M."/>
            <person name="Lucas J."/>
            <person name="Kovtun M."/>
            <person name="Corcoran D."/>
            <person name="Baugh L.R."/>
            <person name="Kiontke K."/>
            <person name="Gunsalus K."/>
            <person name="Fitch D.H."/>
            <person name="Piano F."/>
        </authorList>
    </citation>
    <scope>NUCLEOTIDE SEQUENCE [LARGE SCALE GENOMIC DNA]</scope>
    <source>
        <strain evidence="2">PF1309</strain>
    </source>
</reference>
<feature type="signal peptide" evidence="1">
    <location>
        <begin position="1"/>
        <end position="17"/>
    </location>
</feature>
<organism evidence="2 3">
    <name type="scientific">Diploscapter pachys</name>
    <dbReference type="NCBI Taxonomy" id="2018661"/>
    <lineage>
        <taxon>Eukaryota</taxon>
        <taxon>Metazoa</taxon>
        <taxon>Ecdysozoa</taxon>
        <taxon>Nematoda</taxon>
        <taxon>Chromadorea</taxon>
        <taxon>Rhabditida</taxon>
        <taxon>Rhabditina</taxon>
        <taxon>Rhabditomorpha</taxon>
        <taxon>Rhabditoidea</taxon>
        <taxon>Rhabditidae</taxon>
        <taxon>Diploscapter</taxon>
    </lineage>
</organism>
<evidence type="ECO:0000313" key="2">
    <source>
        <dbReference type="EMBL" id="PAV84439.1"/>
    </source>
</evidence>
<dbReference type="EMBL" id="LIAE01006847">
    <property type="protein sequence ID" value="PAV84439.1"/>
    <property type="molecule type" value="Genomic_DNA"/>
</dbReference>
<dbReference type="InterPro" id="IPR035274">
    <property type="entry name" value="DUF5352"/>
</dbReference>
<dbReference type="OrthoDB" id="5791936at2759"/>
<sequence>MLRYLVLLLAVVLVTYSNICTDETGHWSFGIADGVTDFAYGGVPLNKSFYCFEGCLNTQTAVQNYKVKLAGSSPKLVEKKRDRVEQLKQYLSGQIPDDPNAEFCEDATLRADINASLSKVPDPSCKSILNTLLTSVNRPGWCINVVRFDLIGIDGVYSDMNFCDYDAFIDEQIYNIRMALIDK</sequence>
<evidence type="ECO:0000256" key="1">
    <source>
        <dbReference type="SAM" id="SignalP"/>
    </source>
</evidence>
<dbReference type="Pfam" id="PF17303">
    <property type="entry name" value="DUF5352"/>
    <property type="match status" value="1"/>
</dbReference>
<gene>
    <name evidence="2" type="ORF">WR25_09278</name>
</gene>
<keyword evidence="3" id="KW-1185">Reference proteome</keyword>
<dbReference type="STRING" id="2018661.A0A2A2LE44"/>
<dbReference type="Proteomes" id="UP000218231">
    <property type="component" value="Unassembled WGS sequence"/>
</dbReference>